<reference evidence="13 16" key="2">
    <citation type="submission" date="2019-02" db="EMBL/GenBank/DDBJ databases">
        <authorList>
            <consortium name="Pathogen Informatics"/>
        </authorList>
    </citation>
    <scope>NUCLEOTIDE SEQUENCE [LARGE SCALE GENOMIC DNA]</scope>
    <source>
        <strain evidence="13 16">3012STDY7078512</strain>
    </source>
</reference>
<evidence type="ECO:0000256" key="7">
    <source>
        <dbReference type="ARBA" id="ARBA00023196"/>
    </source>
</evidence>
<protein>
    <submittedName>
        <fullName evidence="12">ATP synthase F1 subcomplex epsilon subunit</fullName>
    </submittedName>
    <submittedName>
        <fullName evidence="11">ATP synthase F1 subunit epsilon</fullName>
        <ecNumber evidence="11">3.6.3.14</ecNumber>
    </submittedName>
</protein>
<dbReference type="OrthoDB" id="5294255at2"/>
<keyword evidence="11" id="KW-0378">Hydrolase</keyword>
<dbReference type="Pfam" id="PF02823">
    <property type="entry name" value="ATP-synt_DE_N"/>
    <property type="match status" value="1"/>
</dbReference>
<dbReference type="PANTHER" id="PTHR13822">
    <property type="entry name" value="ATP SYNTHASE DELTA/EPSILON CHAIN"/>
    <property type="match status" value="1"/>
</dbReference>
<name>A0A2R3MQF1_9BACE</name>
<keyword evidence="4 9" id="KW-0813">Transport</keyword>
<dbReference type="GeneID" id="94547671"/>
<dbReference type="EMBL" id="CAACYH010000007">
    <property type="protein sequence ID" value="VFB15314.1"/>
    <property type="molecule type" value="Genomic_DNA"/>
</dbReference>
<dbReference type="NCBIfam" id="TIGR01216">
    <property type="entry name" value="ATP_synt_epsi"/>
    <property type="match status" value="1"/>
</dbReference>
<dbReference type="SUPFAM" id="SSF51344">
    <property type="entry name" value="Epsilon subunit of F1F0-ATP synthase N-terminal domain"/>
    <property type="match status" value="1"/>
</dbReference>
<dbReference type="InterPro" id="IPR020546">
    <property type="entry name" value="ATP_synth_F1_dsu/esu_N"/>
</dbReference>
<evidence type="ECO:0000313" key="15">
    <source>
        <dbReference type="Proteomes" id="UP000295600"/>
    </source>
</evidence>
<comment type="similarity">
    <text evidence="3 9">Belongs to the ATPase epsilon chain family.</text>
</comment>
<keyword evidence="8 9" id="KW-0066">ATP synthesis</keyword>
<accession>A0A2R3MQF1</accession>
<reference evidence="12 15" key="3">
    <citation type="submission" date="2019-03" db="EMBL/GenBank/DDBJ databases">
        <title>Genomic Encyclopedia of Type Strains, Phase IV (KMG-IV): sequencing the most valuable type-strain genomes for metagenomic binning, comparative biology and taxonomic classification.</title>
        <authorList>
            <person name="Goeker M."/>
        </authorList>
    </citation>
    <scope>NUCLEOTIDE SEQUENCE [LARGE SCALE GENOMIC DNA]</scope>
    <source>
        <strain evidence="12 15">DSM 23917</strain>
    </source>
</reference>
<dbReference type="EMBL" id="SLXB01000007">
    <property type="protein sequence ID" value="TCO93242.1"/>
    <property type="molecule type" value="Genomic_DNA"/>
</dbReference>
<evidence type="ECO:0000256" key="9">
    <source>
        <dbReference type="RuleBase" id="RU003656"/>
    </source>
</evidence>
<comment type="subunit">
    <text evidence="9">F-type ATPases have 2 components, CF(1) - the catalytic core - and CF(0) - the membrane proton channel. CF(1) has five subunits: alpha(3), beta(3), gamma(1), delta(1), epsilon(1). CF(0) has three main subunits: a, b and c.</text>
</comment>
<evidence type="ECO:0000313" key="16">
    <source>
        <dbReference type="Proteomes" id="UP000396835"/>
    </source>
</evidence>
<reference evidence="11 14" key="1">
    <citation type="submission" date="2018-11" db="EMBL/GenBank/DDBJ databases">
        <title>Genomes From Bacteria Associated with the Canine Oral Cavity: a Test Case for Automated Genome-Based Taxonomic Assignment.</title>
        <authorList>
            <person name="Coil D.A."/>
            <person name="Jospin G."/>
            <person name="Darling A.E."/>
            <person name="Wallis C."/>
            <person name="Davis I.J."/>
            <person name="Harris S."/>
            <person name="Eisen J.A."/>
            <person name="Holcombe L.J."/>
            <person name="O'Flynn C."/>
        </authorList>
    </citation>
    <scope>NUCLEOTIDE SEQUENCE [LARGE SCALE GENOMIC DNA]</scope>
    <source>
        <strain evidence="11 14">OH1047_COT-310</strain>
    </source>
</reference>
<proteinExistence type="inferred from homology"/>
<evidence type="ECO:0000259" key="10">
    <source>
        <dbReference type="Pfam" id="PF02823"/>
    </source>
</evidence>
<evidence type="ECO:0000313" key="13">
    <source>
        <dbReference type="EMBL" id="VFB15314.1"/>
    </source>
</evidence>
<evidence type="ECO:0000256" key="2">
    <source>
        <dbReference type="ARBA" id="ARBA00004184"/>
    </source>
</evidence>
<comment type="subcellular location">
    <subcellularLocation>
        <location evidence="2">Endomembrane system</location>
        <topology evidence="2">Peripheral membrane protein</topology>
    </subcellularLocation>
</comment>
<evidence type="ECO:0000313" key="14">
    <source>
        <dbReference type="Proteomes" id="UP000279562"/>
    </source>
</evidence>
<dbReference type="AlphaFoldDB" id="A0A2R3MQF1"/>
<dbReference type="Gene3D" id="2.60.15.10">
    <property type="entry name" value="F0F1 ATP synthase delta/epsilon subunit, N-terminal"/>
    <property type="match status" value="1"/>
</dbReference>
<dbReference type="EC" id="3.6.3.14" evidence="11"/>
<keyword evidence="5 9" id="KW-0406">Ion transport</keyword>
<dbReference type="InterPro" id="IPR001469">
    <property type="entry name" value="ATP_synth_F1_dsu/esu"/>
</dbReference>
<evidence type="ECO:0000256" key="5">
    <source>
        <dbReference type="ARBA" id="ARBA00023065"/>
    </source>
</evidence>
<keyword evidence="7 9" id="KW-0139">CF(1)</keyword>
<dbReference type="GO" id="GO:0016787">
    <property type="term" value="F:hydrolase activity"/>
    <property type="evidence" value="ECO:0007669"/>
    <property type="project" value="UniProtKB-KW"/>
</dbReference>
<comment type="function">
    <text evidence="1">Produces ATP from ADP in the presence of a proton gradient across the membrane.</text>
</comment>
<dbReference type="Proteomes" id="UP000279562">
    <property type="component" value="Unassembled WGS sequence"/>
</dbReference>
<dbReference type="EMBL" id="RQYF01000034">
    <property type="protein sequence ID" value="RRD90677.1"/>
    <property type="molecule type" value="Genomic_DNA"/>
</dbReference>
<feature type="domain" description="ATP synthase F1 complex delta/epsilon subunit N-terminal" evidence="10">
    <location>
        <begin position="4"/>
        <end position="79"/>
    </location>
</feature>
<dbReference type="InterPro" id="IPR036771">
    <property type="entry name" value="ATPsynth_dsu/esu_N"/>
</dbReference>
<dbReference type="KEGG" id="bhf:C3V43_04295"/>
<evidence type="ECO:0000313" key="12">
    <source>
        <dbReference type="EMBL" id="TCO93242.1"/>
    </source>
</evidence>
<evidence type="ECO:0000256" key="1">
    <source>
        <dbReference type="ARBA" id="ARBA00003543"/>
    </source>
</evidence>
<gene>
    <name evidence="11" type="primary">atpC</name>
    <name evidence="11" type="ORF">EII33_08215</name>
    <name evidence="12" type="ORF">EV202_10751</name>
    <name evidence="13" type="ORF">NCTC7812_02902</name>
</gene>
<evidence type="ECO:0000256" key="8">
    <source>
        <dbReference type="ARBA" id="ARBA00023310"/>
    </source>
</evidence>
<evidence type="ECO:0000256" key="3">
    <source>
        <dbReference type="ARBA" id="ARBA00005712"/>
    </source>
</evidence>
<evidence type="ECO:0000256" key="4">
    <source>
        <dbReference type="ARBA" id="ARBA00022448"/>
    </source>
</evidence>
<dbReference type="RefSeq" id="WP_106068745.1">
    <property type="nucleotide sequence ID" value="NZ_CAACYH010000007.1"/>
</dbReference>
<keyword evidence="6" id="KW-0472">Membrane</keyword>
<dbReference type="GO" id="GO:0046933">
    <property type="term" value="F:proton-transporting ATP synthase activity, rotational mechanism"/>
    <property type="evidence" value="ECO:0007669"/>
    <property type="project" value="InterPro"/>
</dbReference>
<organism evidence="11 14">
    <name type="scientific">Prevotella heparinolytica</name>
    <dbReference type="NCBI Taxonomy" id="28113"/>
    <lineage>
        <taxon>Bacteria</taxon>
        <taxon>Pseudomonadati</taxon>
        <taxon>Bacteroidota</taxon>
        <taxon>Bacteroidia</taxon>
        <taxon>Bacteroidales</taxon>
        <taxon>Bacteroidaceae</taxon>
        <taxon>Bacteroides</taxon>
    </lineage>
</organism>
<evidence type="ECO:0000313" key="11">
    <source>
        <dbReference type="EMBL" id="RRD90677.1"/>
    </source>
</evidence>
<dbReference type="PANTHER" id="PTHR13822:SF10">
    <property type="entry name" value="ATP SYNTHASE EPSILON CHAIN, CHLOROPLASTIC"/>
    <property type="match status" value="1"/>
</dbReference>
<keyword evidence="14" id="KW-1185">Reference proteome</keyword>
<dbReference type="CDD" id="cd12152">
    <property type="entry name" value="F1-ATPase_delta"/>
    <property type="match status" value="1"/>
</dbReference>
<dbReference type="GO" id="GO:0045259">
    <property type="term" value="C:proton-transporting ATP synthase complex"/>
    <property type="evidence" value="ECO:0007669"/>
    <property type="project" value="UniProtKB-KW"/>
</dbReference>
<dbReference type="Proteomes" id="UP000295600">
    <property type="component" value="Unassembled WGS sequence"/>
</dbReference>
<dbReference type="GO" id="GO:0012505">
    <property type="term" value="C:endomembrane system"/>
    <property type="evidence" value="ECO:0007669"/>
    <property type="project" value="UniProtKB-SubCell"/>
</dbReference>
<evidence type="ECO:0000256" key="6">
    <source>
        <dbReference type="ARBA" id="ARBA00023136"/>
    </source>
</evidence>
<sequence length="80" mass="8650">MKRLHLVIVSPEKELFGGEVESVTLPGSGGSFMILPQHAPIVSSLKAGKLTYVVNGEEHESLIQGGFVEMNNNRVTVCIE</sequence>
<dbReference type="Proteomes" id="UP000396835">
    <property type="component" value="Unassembled WGS sequence"/>
</dbReference>